<evidence type="ECO:0000259" key="12">
    <source>
        <dbReference type="PROSITE" id="PS50305"/>
    </source>
</evidence>
<dbReference type="STRING" id="284811.Q750H1"/>
<evidence type="ECO:0000313" key="14">
    <source>
        <dbReference type="Proteomes" id="UP000000591"/>
    </source>
</evidence>
<keyword evidence="2" id="KW-0678">Repressor</keyword>
<evidence type="ECO:0000256" key="8">
    <source>
        <dbReference type="PIRSR" id="PIRSR037938-1"/>
    </source>
</evidence>
<dbReference type="InterPro" id="IPR017328">
    <property type="entry name" value="Sirtuin_class_I"/>
</dbReference>
<evidence type="ECO:0000256" key="7">
    <source>
        <dbReference type="PIRNR" id="PIRNR037938"/>
    </source>
</evidence>
<dbReference type="Proteomes" id="UP000000591">
    <property type="component" value="Chromosome VII"/>
</dbReference>
<evidence type="ECO:0000256" key="3">
    <source>
        <dbReference type="ARBA" id="ARBA00022679"/>
    </source>
</evidence>
<dbReference type="SUPFAM" id="SSF52467">
    <property type="entry name" value="DHS-like NAD/FAD-binding domain"/>
    <property type="match status" value="1"/>
</dbReference>
<keyword evidence="14" id="KW-1185">Reference proteome</keyword>
<keyword evidence="5 7" id="KW-0862">Zinc</keyword>
<dbReference type="InterPro" id="IPR026590">
    <property type="entry name" value="Ssirtuin_cat_dom"/>
</dbReference>
<dbReference type="GeneID" id="4622947"/>
<evidence type="ECO:0000256" key="1">
    <source>
        <dbReference type="ARBA" id="ARBA00006924"/>
    </source>
</evidence>
<dbReference type="InterPro" id="IPR029035">
    <property type="entry name" value="DHS-like_NAD/FAD-binding_dom"/>
</dbReference>
<organism evidence="13 14">
    <name type="scientific">Eremothecium gossypii (strain ATCC 10895 / CBS 109.51 / FGSC 9923 / NRRL Y-1056)</name>
    <name type="common">Yeast</name>
    <name type="synonym">Ashbya gossypii</name>
    <dbReference type="NCBI Taxonomy" id="284811"/>
    <lineage>
        <taxon>Eukaryota</taxon>
        <taxon>Fungi</taxon>
        <taxon>Dikarya</taxon>
        <taxon>Ascomycota</taxon>
        <taxon>Saccharomycotina</taxon>
        <taxon>Saccharomycetes</taxon>
        <taxon>Saccharomycetales</taxon>
        <taxon>Saccharomycetaceae</taxon>
        <taxon>Eremothecium</taxon>
    </lineage>
</organism>
<dbReference type="GO" id="GO:0017136">
    <property type="term" value="F:histone deacetylase activity, NAD-dependent"/>
    <property type="evidence" value="ECO:0000318"/>
    <property type="project" value="GO_Central"/>
</dbReference>
<dbReference type="PIRSF" id="PIRSF037938">
    <property type="entry name" value="SIR2_euk"/>
    <property type="match status" value="1"/>
</dbReference>
<reference evidence="14" key="2">
    <citation type="journal article" date="2013" name="G3 (Bethesda)">
        <title>Genomes of Ashbya fungi isolated from insects reveal four mating-type loci, numerous translocations, lack of transposons, and distinct gene duplications.</title>
        <authorList>
            <person name="Dietrich F.S."/>
            <person name="Voegeli S."/>
            <person name="Kuo S."/>
            <person name="Philippsen P."/>
        </authorList>
    </citation>
    <scope>GENOME REANNOTATION</scope>
    <source>
        <strain evidence="14">ATCC 10895 / CBS 109.51 / FGSC 9923 / NRRL Y-1056</strain>
    </source>
</reference>
<feature type="binding site" evidence="10 11">
    <location>
        <position position="164"/>
    </location>
    <ligand>
        <name>Zn(2+)</name>
        <dbReference type="ChEBI" id="CHEBI:29105"/>
    </ligand>
</feature>
<evidence type="ECO:0000256" key="11">
    <source>
        <dbReference type="PROSITE-ProRule" id="PRU00236"/>
    </source>
</evidence>
<dbReference type="Gene3D" id="3.30.1600.10">
    <property type="entry name" value="SIR2/SIRT2 'Small Domain"/>
    <property type="match status" value="1"/>
</dbReference>
<feature type="binding site" evidence="9">
    <location>
        <begin position="235"/>
        <end position="237"/>
    </location>
    <ligand>
        <name>NAD(+)</name>
        <dbReference type="ChEBI" id="CHEBI:57540"/>
    </ligand>
</feature>
<feature type="binding site" evidence="9">
    <location>
        <begin position="112"/>
        <end position="115"/>
    </location>
    <ligand>
        <name>NAD(+)</name>
        <dbReference type="ChEBI" id="CHEBI:57540"/>
    </ligand>
</feature>
<feature type="binding site" evidence="9">
    <location>
        <begin position="40"/>
        <end position="42"/>
    </location>
    <ligand>
        <name>NAD(+)</name>
        <dbReference type="ChEBI" id="CHEBI:57540"/>
    </ligand>
</feature>
<comment type="catalytic activity">
    <reaction evidence="7">
        <text>N(6)-acetyl-L-lysyl-[protein] + NAD(+) + H2O = 2''-O-acetyl-ADP-D-ribose + nicotinamide + L-lysyl-[protein]</text>
        <dbReference type="Rhea" id="RHEA:43636"/>
        <dbReference type="Rhea" id="RHEA-COMP:9752"/>
        <dbReference type="Rhea" id="RHEA-COMP:10731"/>
        <dbReference type="ChEBI" id="CHEBI:15377"/>
        <dbReference type="ChEBI" id="CHEBI:17154"/>
        <dbReference type="ChEBI" id="CHEBI:29969"/>
        <dbReference type="ChEBI" id="CHEBI:57540"/>
        <dbReference type="ChEBI" id="CHEBI:61930"/>
        <dbReference type="ChEBI" id="CHEBI:83767"/>
        <dbReference type="EC" id="2.3.1.286"/>
    </reaction>
</comment>
<dbReference type="HOGENOM" id="CLU_023643_7_2_1"/>
<dbReference type="AlphaFoldDB" id="Q750H1"/>
<dbReference type="OMA" id="ATHSCID"/>
<dbReference type="EMBL" id="AE016820">
    <property type="protein sequence ID" value="AAS54472.1"/>
    <property type="molecule type" value="Genomic_DNA"/>
</dbReference>
<dbReference type="GO" id="GO:0005634">
    <property type="term" value="C:nucleus"/>
    <property type="evidence" value="ECO:0000318"/>
    <property type="project" value="GO_Central"/>
</dbReference>
<dbReference type="PROSITE" id="PS50305">
    <property type="entry name" value="SIRTUIN"/>
    <property type="match status" value="1"/>
</dbReference>
<keyword evidence="4 7" id="KW-0479">Metal-binding</keyword>
<feature type="binding site" evidence="9">
    <location>
        <begin position="211"/>
        <end position="212"/>
    </location>
    <ligand>
        <name>NAD(+)</name>
        <dbReference type="ChEBI" id="CHEBI:57540"/>
    </ligand>
</feature>
<gene>
    <name evidence="13" type="ORF">AGOS_AGL018C</name>
</gene>
<dbReference type="InterPro" id="IPR003000">
    <property type="entry name" value="Sirtuin"/>
</dbReference>
<evidence type="ECO:0000256" key="5">
    <source>
        <dbReference type="ARBA" id="ARBA00022833"/>
    </source>
</evidence>
<name>Q750H1_EREGS</name>
<dbReference type="GO" id="GO:0000183">
    <property type="term" value="P:rDNA heterochromatin formation"/>
    <property type="evidence" value="ECO:0000318"/>
    <property type="project" value="GO_Central"/>
</dbReference>
<dbReference type="InParanoid" id="Q750H1"/>
<keyword evidence="6 7" id="KW-0520">NAD</keyword>
<dbReference type="InterPro" id="IPR050134">
    <property type="entry name" value="NAD-dep_sirtuin_deacylases"/>
</dbReference>
<dbReference type="eggNOG" id="KOG2682">
    <property type="taxonomic scope" value="Eukaryota"/>
</dbReference>
<feature type="binding site" evidence="10 11">
    <location>
        <position position="167"/>
    </location>
    <ligand>
        <name>Zn(2+)</name>
        <dbReference type="ChEBI" id="CHEBI:29105"/>
    </ligand>
</feature>
<dbReference type="GO" id="GO:0008270">
    <property type="term" value="F:zinc ion binding"/>
    <property type="evidence" value="ECO:0007669"/>
    <property type="project" value="UniProtKB-UniRule"/>
</dbReference>
<dbReference type="PANTHER" id="PTHR11085:SF6">
    <property type="entry name" value="NAD-DEPENDENT PROTEIN DEACETYLASE SIRTUIN-2"/>
    <property type="match status" value="1"/>
</dbReference>
<dbReference type="OrthoDB" id="420264at2759"/>
<comment type="cofactor">
    <cofactor evidence="10">
        <name>Zn(2+)</name>
        <dbReference type="ChEBI" id="CHEBI:29105"/>
    </cofactor>
    <text evidence="10">Binds 1 zinc ion per subunit.</text>
</comment>
<dbReference type="Pfam" id="PF02146">
    <property type="entry name" value="SIR2"/>
    <property type="match status" value="1"/>
</dbReference>
<dbReference type="RefSeq" id="NP_986648.1">
    <property type="nucleotide sequence ID" value="NM_211710.1"/>
</dbReference>
<evidence type="ECO:0000256" key="10">
    <source>
        <dbReference type="PIRSR" id="PIRSR037938-3"/>
    </source>
</evidence>
<dbReference type="InterPro" id="IPR026591">
    <property type="entry name" value="Sirtuin_cat_small_dom_sf"/>
</dbReference>
<proteinExistence type="inferred from homology"/>
<feature type="binding site" evidence="9">
    <location>
        <begin position="30"/>
        <end position="34"/>
    </location>
    <ligand>
        <name>NAD(+)</name>
        <dbReference type="ChEBI" id="CHEBI:57540"/>
    </ligand>
</feature>
<sequence length="340" mass="38289">MDPQELASINKVAKYIKNHPKAKVVFLVGAGISTSCGIPDFRSPNTGLYHNLSKFKLPYAEAVFAIDYFQRDPKPFYTLAREMYPGKYIPSRFHYLMKLFESKGYLKAVYTQNIDTLEREAGIAADYIIEAHGSFATNHCIDCDKTFPTETFKAMLESGEYARCEDCEGLIKPRIVFFGEDLPSVFYTSWDKLLSEMQAGKEDYLVIVAGTSLVVYPFASLPSETPRKVHRVLMNMEVVGDFKTPRKTDIIIHGETDHIAEELARALGWYDELVDISSGRSSSETTVVEKDTENQTDIKSASASVIKYKEVSSVSKEESSIDKIAEKILKLDLSRENSDD</sequence>
<dbReference type="FunCoup" id="Q750H1">
    <property type="interactions" value="469"/>
</dbReference>
<protein>
    <recommendedName>
        <fullName evidence="7">NAD-dependent protein deacetylase</fullName>
        <ecNumber evidence="7">2.3.1.286</ecNumber>
    </recommendedName>
</protein>
<dbReference type="PANTHER" id="PTHR11085">
    <property type="entry name" value="NAD-DEPENDENT PROTEIN DEACYLASE SIRTUIN-5, MITOCHONDRIAL-RELATED"/>
    <property type="match status" value="1"/>
</dbReference>
<evidence type="ECO:0000256" key="2">
    <source>
        <dbReference type="ARBA" id="ARBA00022491"/>
    </source>
</evidence>
<dbReference type="EC" id="2.3.1.286" evidence="7"/>
<feature type="active site" description="Proton acceptor" evidence="8 11">
    <location>
        <position position="132"/>
    </location>
</feature>
<accession>Q750H1</accession>
<evidence type="ECO:0000313" key="13">
    <source>
        <dbReference type="EMBL" id="AAS54472.1"/>
    </source>
</evidence>
<dbReference type="GO" id="GO:0070403">
    <property type="term" value="F:NAD+ binding"/>
    <property type="evidence" value="ECO:0007669"/>
    <property type="project" value="UniProtKB-UniRule"/>
</dbReference>
<keyword evidence="3 7" id="KW-0808">Transferase</keyword>
<feature type="binding site" evidence="10 11">
    <location>
        <position position="140"/>
    </location>
    <ligand>
        <name>Zn(2+)</name>
        <dbReference type="ChEBI" id="CHEBI:29105"/>
    </ligand>
</feature>
<feature type="domain" description="Deacetylase sirtuin-type" evidence="12">
    <location>
        <begin position="2"/>
        <end position="270"/>
    </location>
</feature>
<feature type="binding site" evidence="10 11">
    <location>
        <position position="143"/>
    </location>
    <ligand>
        <name>Zn(2+)</name>
        <dbReference type="ChEBI" id="CHEBI:29105"/>
    </ligand>
</feature>
<dbReference type="KEGG" id="ago:AGOS_AGL018C"/>
<evidence type="ECO:0000256" key="9">
    <source>
        <dbReference type="PIRSR" id="PIRSR037938-2"/>
    </source>
</evidence>
<dbReference type="Gene3D" id="3.40.50.1220">
    <property type="entry name" value="TPP-binding domain"/>
    <property type="match status" value="1"/>
</dbReference>
<reference evidence="13 14" key="1">
    <citation type="journal article" date="2004" name="Science">
        <title>The Ashbya gossypii genome as a tool for mapping the ancient Saccharomyces cerevisiae genome.</title>
        <authorList>
            <person name="Dietrich F.S."/>
            <person name="Voegeli S."/>
            <person name="Brachat S."/>
            <person name="Lerch A."/>
            <person name="Gates K."/>
            <person name="Steiner S."/>
            <person name="Mohr C."/>
            <person name="Pohlmann R."/>
            <person name="Luedi P."/>
            <person name="Choi S."/>
            <person name="Wing R.A."/>
            <person name="Flavier A."/>
            <person name="Gaffney T.D."/>
            <person name="Philippsen P."/>
        </authorList>
    </citation>
    <scope>NUCLEOTIDE SEQUENCE [LARGE SCALE GENOMIC DNA]</scope>
    <source>
        <strain evidence="14">ATCC 10895 / CBS 109.51 / FGSC 9923 / NRRL Y-1056</strain>
    </source>
</reference>
<comment type="similarity">
    <text evidence="1 7">Belongs to the sirtuin family. Class I subfamily.</text>
</comment>
<evidence type="ECO:0000256" key="6">
    <source>
        <dbReference type="ARBA" id="ARBA00023027"/>
    </source>
</evidence>
<evidence type="ECO:0000256" key="4">
    <source>
        <dbReference type="ARBA" id="ARBA00022723"/>
    </source>
</evidence>